<comment type="catalytic activity">
    <reaction evidence="11">
        <text>pyranose + acceptor = pyranos-2,3-diulose + reduced acceptor.</text>
        <dbReference type="EC" id="1.1.99.29"/>
    </reaction>
</comment>
<evidence type="ECO:0000259" key="17">
    <source>
        <dbReference type="Pfam" id="PF05199"/>
    </source>
</evidence>
<dbReference type="InterPro" id="IPR012132">
    <property type="entry name" value="GMC_OxRdtase"/>
</dbReference>
<evidence type="ECO:0000256" key="6">
    <source>
        <dbReference type="ARBA" id="ARBA00022525"/>
    </source>
</evidence>
<reference evidence="18 19" key="1">
    <citation type="journal article" date="2018" name="Evol. Lett.">
        <title>Horizontal gene cluster transfer increased hallucinogenic mushroom diversity.</title>
        <authorList>
            <person name="Reynolds H.T."/>
            <person name="Vijayakumar V."/>
            <person name="Gluck-Thaler E."/>
            <person name="Korotkin H.B."/>
            <person name="Matheny P.B."/>
            <person name="Slot J.C."/>
        </authorList>
    </citation>
    <scope>NUCLEOTIDE SEQUENCE [LARGE SCALE GENOMIC DNA]</scope>
    <source>
        <strain evidence="18 19">SRW20</strain>
    </source>
</reference>
<evidence type="ECO:0000256" key="11">
    <source>
        <dbReference type="ARBA" id="ARBA00034010"/>
    </source>
</evidence>
<sequence length="1235" mass="129851">MGTLMTLSCGILLALVCLPLSLAGIVTAPASLPTSAFDYVVVGGGNAGLVVASRLTENSAVTVLVLEAGLACVRTTTSAWLSSDNDNLIPVLHPVTMVSSLFKYLSLRRHWHLVSRVMLSPDLSHIALETALDWNTTTLGQPGLADRGLPYVRGRVLGGSTSINFLFHQYGSSEDWDRLGTVSGDSGWKWANMRQYVPKHERLVPPADNHAGTAAQILASTHGLAGDVSVSLPGFNETIDSMVYQTTRQSAEFPFLPDTSGGDNRLLGVGFLQSSAGGGIRSSSSTSYLTNALGRPNLVVLVNATVIKIVETATSSGVPVMRGVQYIGSQPVGSTIAGTIFTVTARKEVILCAGTVGSTHLLMLSGIGTARISQRNNITVIVDNPSVGANLTDHLLIPNVFQVTGSNLDGLQRNATMEAEAMTQWTSTKMGPYANSVANTYGFFRLPSNSSILAGITDPAAGPNSPHYEMIFTNAWFLPGVVMPVTRDFLTVVSVVVSPTSRGTISLPGPNPLQMPIVNPNFMTTDFDIQAAVESVNAAIRFTSASPWTGYNLGPNGAFGSRVATGNISDLEIYVRDFGSSAFHPVGTAAISPVNANFGVVNSDLTVKGVSGLRVVDASVFVSIVSPLVFRQSSERSISLGNLSHSFQVVIRRDQSISLPNEPPAGLPTTTFDYVIVGGGNAGLVVASRLTENSSVTVLVLEAGLSATNHSSSFRDHGIVPIQVPFLAPTLAPQTSLDWNTTTVQQGGLAGRSLPYIRGRVLGGSTSINFLFHQYCSSEDWDRLGTLSGDSGWKWANMRQYVPKHEKLVPPADNHAGTAAQILASTHGIAGDTTRQVAEFPFLPDTSGGDTRSLGVGFLQSSAAGGVRSSSSTTYLANALGRPNLVVLLNATAIKVIQTANSSGVPVMRGVQYIGSQPPGSTIAGTIFSVTARKEVILSAGTVGSTQLLMFSGIGTARTLQRNNIPVIVDNPSVGANLSDHLLIPNVFQVTGSNLDGLQRNETLEAQAMTQWTSTKMGPFANSVANTYGFLRLPSNSSILAGITDPAAGPNSPHFEMIFTNAWFLPGVTMPATRDFLTVVTVVVSPTSRGTINIASPNPLQMPAIDPAFMTTDFDIKAAVESINTAIRYTSASPWSGYNLGPFGPFGTAISSGNASVLETYVRDFGTSAFHPVGTAAISSTKAAFGVVNPDLTVKGVTGLRVVDASVFPFIPSCHTQGTIYLLAERASDLIKAAA</sequence>
<keyword evidence="8" id="KW-0274">FAD</keyword>
<dbReference type="Gene3D" id="3.50.50.60">
    <property type="entry name" value="FAD/NAD(P)-binding domain"/>
    <property type="match status" value="3"/>
</dbReference>
<keyword evidence="6" id="KW-0964">Secreted</keyword>
<dbReference type="Gene3D" id="3.30.560.10">
    <property type="entry name" value="Glucose Oxidase, domain 3"/>
    <property type="match status" value="2"/>
</dbReference>
<accession>A0A409Y490</accession>
<feature type="chain" id="PRO_5019406982" description="pyranose dehydrogenase (acceptor)" evidence="15">
    <location>
        <begin position="24"/>
        <end position="1235"/>
    </location>
</feature>
<evidence type="ECO:0000256" key="3">
    <source>
        <dbReference type="ARBA" id="ARBA00010790"/>
    </source>
</evidence>
<dbReference type="STRING" id="231916.A0A409Y490"/>
<dbReference type="EMBL" id="NHYE01001186">
    <property type="protein sequence ID" value="PPQ97820.1"/>
    <property type="molecule type" value="Genomic_DNA"/>
</dbReference>
<feature type="signal peptide" evidence="15">
    <location>
        <begin position="1"/>
        <end position="23"/>
    </location>
</feature>
<keyword evidence="19" id="KW-1185">Reference proteome</keyword>
<dbReference type="SUPFAM" id="SSF51905">
    <property type="entry name" value="FAD/NAD(P)-binding domain"/>
    <property type="match status" value="2"/>
</dbReference>
<comment type="similarity">
    <text evidence="3">Belongs to the GMC oxidoreductase family.</text>
</comment>
<evidence type="ECO:0000256" key="15">
    <source>
        <dbReference type="SAM" id="SignalP"/>
    </source>
</evidence>
<dbReference type="GO" id="GO:0005576">
    <property type="term" value="C:extracellular region"/>
    <property type="evidence" value="ECO:0007669"/>
    <property type="project" value="UniProtKB-SubCell"/>
</dbReference>
<dbReference type="GO" id="GO:0050660">
    <property type="term" value="F:flavin adenine dinucleotide binding"/>
    <property type="evidence" value="ECO:0007669"/>
    <property type="project" value="InterPro"/>
</dbReference>
<dbReference type="InterPro" id="IPR036188">
    <property type="entry name" value="FAD/NAD-bd_sf"/>
</dbReference>
<dbReference type="OrthoDB" id="269227at2759"/>
<evidence type="ECO:0000259" key="16">
    <source>
        <dbReference type="Pfam" id="PF00732"/>
    </source>
</evidence>
<evidence type="ECO:0000313" key="19">
    <source>
        <dbReference type="Proteomes" id="UP000284706"/>
    </source>
</evidence>
<evidence type="ECO:0000256" key="9">
    <source>
        <dbReference type="ARBA" id="ARBA00024699"/>
    </source>
</evidence>
<feature type="domain" description="Glucose-methanol-choline oxidoreductase C-terminal" evidence="17">
    <location>
        <begin position="1086"/>
        <end position="1224"/>
    </location>
</feature>
<comment type="subunit">
    <text evidence="4">Monomer.</text>
</comment>
<keyword evidence="7" id="KW-0285">Flavoprotein</keyword>
<keyword evidence="15" id="KW-0732">Signal</keyword>
<evidence type="ECO:0000256" key="13">
    <source>
        <dbReference type="ARBA" id="ARBA00034050"/>
    </source>
</evidence>
<feature type="domain" description="Glucose-methanol-choline oxidoreductase N-terminal" evidence="16">
    <location>
        <begin position="672"/>
        <end position="982"/>
    </location>
</feature>
<dbReference type="InParanoid" id="A0A409Y490"/>
<evidence type="ECO:0000256" key="4">
    <source>
        <dbReference type="ARBA" id="ARBA00011245"/>
    </source>
</evidence>
<evidence type="ECO:0000313" key="18">
    <source>
        <dbReference type="EMBL" id="PPQ97820.1"/>
    </source>
</evidence>
<organism evidence="18 19">
    <name type="scientific">Gymnopilus dilepis</name>
    <dbReference type="NCBI Taxonomy" id="231916"/>
    <lineage>
        <taxon>Eukaryota</taxon>
        <taxon>Fungi</taxon>
        <taxon>Dikarya</taxon>
        <taxon>Basidiomycota</taxon>
        <taxon>Agaricomycotina</taxon>
        <taxon>Agaricomycetes</taxon>
        <taxon>Agaricomycetidae</taxon>
        <taxon>Agaricales</taxon>
        <taxon>Agaricineae</taxon>
        <taxon>Hymenogastraceae</taxon>
        <taxon>Gymnopilus</taxon>
    </lineage>
</organism>
<comment type="catalytic activity">
    <reaction evidence="10">
        <text>pyranose + acceptor = pyranos-2-ulose + reduced acceptor.</text>
        <dbReference type="EC" id="1.1.99.29"/>
    </reaction>
</comment>
<evidence type="ECO:0000256" key="8">
    <source>
        <dbReference type="ARBA" id="ARBA00022827"/>
    </source>
</evidence>
<name>A0A409Y490_9AGAR</name>
<feature type="domain" description="Glucose-methanol-choline oxidoreductase C-terminal" evidence="17">
    <location>
        <begin position="499"/>
        <end position="626"/>
    </location>
</feature>
<dbReference type="Pfam" id="PF05199">
    <property type="entry name" value="GMC_oxred_C"/>
    <property type="match status" value="2"/>
</dbReference>
<evidence type="ECO:0000256" key="7">
    <source>
        <dbReference type="ARBA" id="ARBA00022630"/>
    </source>
</evidence>
<dbReference type="InterPro" id="IPR007867">
    <property type="entry name" value="GMC_OxRtase_C"/>
</dbReference>
<dbReference type="GO" id="GO:0033718">
    <property type="term" value="F:pyranose dehydrogenase (acceptor) activity"/>
    <property type="evidence" value="ECO:0007669"/>
    <property type="project" value="UniProtKB-EC"/>
</dbReference>
<evidence type="ECO:0000256" key="1">
    <source>
        <dbReference type="ARBA" id="ARBA00001974"/>
    </source>
</evidence>
<evidence type="ECO:0000256" key="2">
    <source>
        <dbReference type="ARBA" id="ARBA00004613"/>
    </source>
</evidence>
<proteinExistence type="inferred from homology"/>
<feature type="domain" description="Glucose-methanol-choline oxidoreductase N-terminal" evidence="16">
    <location>
        <begin position="37"/>
        <end position="395"/>
    </location>
</feature>
<evidence type="ECO:0000256" key="10">
    <source>
        <dbReference type="ARBA" id="ARBA00033986"/>
    </source>
</evidence>
<dbReference type="AlphaFoldDB" id="A0A409Y490"/>
<dbReference type="Pfam" id="PF00732">
    <property type="entry name" value="GMC_oxred_N"/>
    <property type="match status" value="2"/>
</dbReference>
<gene>
    <name evidence="18" type="ORF">CVT26_012921</name>
</gene>
<comment type="caution">
    <text evidence="18">The sequence shown here is derived from an EMBL/GenBank/DDBJ whole genome shotgun (WGS) entry which is preliminary data.</text>
</comment>
<comment type="catalytic activity">
    <reaction evidence="12">
        <text>pyranose + acceptor = pyranos-3-ulose + reduced acceptor.</text>
        <dbReference type="EC" id="1.1.99.29"/>
    </reaction>
</comment>
<dbReference type="PANTHER" id="PTHR11552:SF147">
    <property type="entry name" value="CHOLINE DEHYDROGENASE, MITOCHONDRIAL"/>
    <property type="match status" value="1"/>
</dbReference>
<dbReference type="SUPFAM" id="SSF54373">
    <property type="entry name" value="FAD-linked reductases, C-terminal domain"/>
    <property type="match status" value="2"/>
</dbReference>
<dbReference type="EC" id="1.1.99.29" evidence="5"/>
<dbReference type="InterPro" id="IPR000172">
    <property type="entry name" value="GMC_OxRdtase_N"/>
</dbReference>
<comment type="catalytic activity">
    <reaction evidence="13">
        <text>a pyranoside + acceptor = a pyranosid-3-ulose + reduced acceptor.</text>
        <dbReference type="EC" id="1.1.99.29"/>
    </reaction>
</comment>
<dbReference type="PANTHER" id="PTHR11552">
    <property type="entry name" value="GLUCOSE-METHANOL-CHOLINE GMC OXIDOREDUCTASE"/>
    <property type="match status" value="1"/>
</dbReference>
<evidence type="ECO:0000256" key="12">
    <source>
        <dbReference type="ARBA" id="ARBA00034029"/>
    </source>
</evidence>
<comment type="subcellular location">
    <subcellularLocation>
        <location evidence="2">Secreted</location>
    </subcellularLocation>
</comment>
<evidence type="ECO:0000256" key="14">
    <source>
        <dbReference type="ARBA" id="ARBA00034059"/>
    </source>
</evidence>
<comment type="cofactor">
    <cofactor evidence="1">
        <name>FAD</name>
        <dbReference type="ChEBI" id="CHEBI:57692"/>
    </cofactor>
</comment>
<evidence type="ECO:0000256" key="5">
    <source>
        <dbReference type="ARBA" id="ARBA00013177"/>
    </source>
</evidence>
<comment type="function">
    <text evidence="9">Catalyzes the single-oxidation or sequential double oxidation reaction of carbohydrates primarily at carbon-2 and/or carbon-3 with the concomitant reduction of the flavin. The enzyme exhibits a broad sugar substrate specificity, oxidizing different aldopyranoses to the corresponding C-1, C-2, C-3 or C-1,2, C-2,3 and C-3,4 (di)dehydro sugars with substrate-specific regioselectivity. Accepts only a narrow range of electron acceptors such as substituted benzoquinones and complexed metal ions and reacts extremely slowly with O(2) as acceptor. May play a role in the natural recycling of plant matter by oxidizing all major monosaccharides in lignocellulose and by reducing quinone compounds or reactive radical species generated during lignin depolymerization.</text>
</comment>
<protein>
    <recommendedName>
        <fullName evidence="5">pyranose dehydrogenase (acceptor)</fullName>
        <ecNumber evidence="5">1.1.99.29</ecNumber>
    </recommendedName>
</protein>
<comment type="catalytic activity">
    <reaction evidence="14">
        <text>a pyranoside + acceptor = a pyranosid-3,4-diulose + reduced acceptor.</text>
        <dbReference type="EC" id="1.1.99.29"/>
    </reaction>
</comment>
<dbReference type="Proteomes" id="UP000284706">
    <property type="component" value="Unassembled WGS sequence"/>
</dbReference>